<comment type="caution">
    <text evidence="1">The sequence shown here is derived from an EMBL/GenBank/DDBJ whole genome shotgun (WGS) entry which is preliminary data.</text>
</comment>
<evidence type="ECO:0000313" key="1">
    <source>
        <dbReference type="EMBL" id="TWU51158.1"/>
    </source>
</evidence>
<dbReference type="InterPro" id="IPR007761">
    <property type="entry name" value="MtlR-like"/>
</dbReference>
<keyword evidence="2" id="KW-1185">Reference proteome</keyword>
<dbReference type="GO" id="GO:0045892">
    <property type="term" value="P:negative regulation of DNA-templated transcription"/>
    <property type="evidence" value="ECO:0007669"/>
    <property type="project" value="TreeGrafter"/>
</dbReference>
<dbReference type="PANTHER" id="PTHR37941">
    <property type="entry name" value="FUMARASE E-RELATED"/>
    <property type="match status" value="1"/>
</dbReference>
<dbReference type="Proteomes" id="UP000317977">
    <property type="component" value="Unassembled WGS sequence"/>
</dbReference>
<organism evidence="1 2">
    <name type="scientific">Rubripirellula reticaptiva</name>
    <dbReference type="NCBI Taxonomy" id="2528013"/>
    <lineage>
        <taxon>Bacteria</taxon>
        <taxon>Pseudomonadati</taxon>
        <taxon>Planctomycetota</taxon>
        <taxon>Planctomycetia</taxon>
        <taxon>Pirellulales</taxon>
        <taxon>Pirellulaceae</taxon>
        <taxon>Rubripirellula</taxon>
    </lineage>
</organism>
<accession>A0A5C6EQG4</accession>
<dbReference type="RefSeq" id="WP_146534576.1">
    <property type="nucleotide sequence ID" value="NZ_SJPX01000003.1"/>
</dbReference>
<evidence type="ECO:0000313" key="2">
    <source>
        <dbReference type="Proteomes" id="UP000317977"/>
    </source>
</evidence>
<sequence>MHEAETQFRDFFAFYANEPPRSAAILVPAKLDALLRDSIERRLIPADNPKDDPLLSSDRALGTFSSRIEIAYRLGLIDSQFKSALHLLRKIRNEFAHGFDDQDFSTPQHRSRILELVKPILHTRYFTDATTAISGAYSMDHTNYLVVSGMMTGGLSMYSHVVQPIGANLLRPLAFDPDNG</sequence>
<gene>
    <name evidence="1" type="ORF">Poly59_27480</name>
</gene>
<dbReference type="Gene3D" id="1.20.120.330">
    <property type="entry name" value="Nucleotidyltransferases domain 2"/>
    <property type="match status" value="1"/>
</dbReference>
<evidence type="ECO:0008006" key="3">
    <source>
        <dbReference type="Google" id="ProtNLM"/>
    </source>
</evidence>
<dbReference type="PANTHER" id="PTHR37941:SF1">
    <property type="entry name" value="FUMARASE E-RELATED"/>
    <property type="match status" value="1"/>
</dbReference>
<reference evidence="1 2" key="1">
    <citation type="submission" date="2019-02" db="EMBL/GenBank/DDBJ databases">
        <title>Deep-cultivation of Planctomycetes and their phenomic and genomic characterization uncovers novel biology.</title>
        <authorList>
            <person name="Wiegand S."/>
            <person name="Jogler M."/>
            <person name="Boedeker C."/>
            <person name="Pinto D."/>
            <person name="Vollmers J."/>
            <person name="Rivas-Marin E."/>
            <person name="Kohn T."/>
            <person name="Peeters S.H."/>
            <person name="Heuer A."/>
            <person name="Rast P."/>
            <person name="Oberbeckmann S."/>
            <person name="Bunk B."/>
            <person name="Jeske O."/>
            <person name="Meyerdierks A."/>
            <person name="Storesund J.E."/>
            <person name="Kallscheuer N."/>
            <person name="Luecker S."/>
            <person name="Lage O.M."/>
            <person name="Pohl T."/>
            <person name="Merkel B.J."/>
            <person name="Hornburger P."/>
            <person name="Mueller R.-W."/>
            <person name="Bruemmer F."/>
            <person name="Labrenz M."/>
            <person name="Spormann A.M."/>
            <person name="Op Den Camp H."/>
            <person name="Overmann J."/>
            <person name="Amann R."/>
            <person name="Jetten M.S.M."/>
            <person name="Mascher T."/>
            <person name="Medema M.H."/>
            <person name="Devos D.P."/>
            <person name="Kaster A.-K."/>
            <person name="Ovreas L."/>
            <person name="Rohde M."/>
            <person name="Galperin M.Y."/>
            <person name="Jogler C."/>
        </authorList>
    </citation>
    <scope>NUCLEOTIDE SEQUENCE [LARGE SCALE GENOMIC DNA]</scope>
    <source>
        <strain evidence="1 2">Poly59</strain>
    </source>
</reference>
<dbReference type="SUPFAM" id="SSF158668">
    <property type="entry name" value="MtlR-like"/>
    <property type="match status" value="1"/>
</dbReference>
<dbReference type="AlphaFoldDB" id="A0A5C6EQG4"/>
<dbReference type="EMBL" id="SJPX01000003">
    <property type="protein sequence ID" value="TWU51158.1"/>
    <property type="molecule type" value="Genomic_DNA"/>
</dbReference>
<dbReference type="OrthoDB" id="291822at2"/>
<dbReference type="InterPro" id="IPR038026">
    <property type="entry name" value="MtlR-like_sf"/>
</dbReference>
<name>A0A5C6EQG4_9BACT</name>
<proteinExistence type="predicted"/>
<protein>
    <recommendedName>
        <fullName evidence="3">Mannitol repressor protein</fullName>
    </recommendedName>
</protein>